<evidence type="ECO:0000313" key="7">
    <source>
        <dbReference type="Proteomes" id="UP000198828"/>
    </source>
</evidence>
<dbReference type="FunFam" id="1.10.10.10:FF:000001">
    <property type="entry name" value="LysR family transcriptional regulator"/>
    <property type="match status" value="1"/>
</dbReference>
<evidence type="ECO:0000256" key="2">
    <source>
        <dbReference type="ARBA" id="ARBA00023015"/>
    </source>
</evidence>
<gene>
    <name evidence="6" type="ORF">SAMN05660923_02231</name>
</gene>
<evidence type="ECO:0000256" key="3">
    <source>
        <dbReference type="ARBA" id="ARBA00023125"/>
    </source>
</evidence>
<dbReference type="Pfam" id="PF03466">
    <property type="entry name" value="LysR_substrate"/>
    <property type="match status" value="1"/>
</dbReference>
<name>A0A1H3BBV9_9FIRM</name>
<dbReference type="Gene3D" id="1.10.10.10">
    <property type="entry name" value="Winged helix-like DNA-binding domain superfamily/Winged helix DNA-binding domain"/>
    <property type="match status" value="1"/>
</dbReference>
<sequence length="298" mass="34359">MNIEYLDYFCKVAIAGSISKAAKESHISQSALSQQILKLEEILGTKLLERSNKGVELTDKGIIAFKYADNIIRTYNAMLKELKLADENERNIKIEACWSIATYSLPCVMYEIKNQFGNYSYELNPNELDLIEQNVLNNICDIGVIYNKPKSLNLSYYKIGKDKIVLVAPKNYEIEDEIDFEELVKHPFILLNDKLHVIDSINEKLNIIGLKIEDLNILYNSDSAESVKSSVLNGFGIGFLPYTSIKKELYNEQLKEINIRDYSIEYDMYLIYNNNIKGNEVLYNFIEYFKKIAKKSLC</sequence>
<dbReference type="PROSITE" id="PS50931">
    <property type="entry name" value="HTH_LYSR"/>
    <property type="match status" value="1"/>
</dbReference>
<dbReference type="InterPro" id="IPR000847">
    <property type="entry name" value="LysR_HTH_N"/>
</dbReference>
<dbReference type="AlphaFoldDB" id="A0A1H3BBV9"/>
<feature type="domain" description="HTH lysR-type" evidence="5">
    <location>
        <begin position="1"/>
        <end position="58"/>
    </location>
</feature>
<dbReference type="Proteomes" id="UP000198828">
    <property type="component" value="Unassembled WGS sequence"/>
</dbReference>
<accession>A0A1H3BBV9</accession>
<dbReference type="PANTHER" id="PTHR30126:SF64">
    <property type="entry name" value="HTH-TYPE TRANSCRIPTIONAL REGULATOR CITR"/>
    <property type="match status" value="1"/>
</dbReference>
<evidence type="ECO:0000256" key="4">
    <source>
        <dbReference type="ARBA" id="ARBA00023163"/>
    </source>
</evidence>
<evidence type="ECO:0000256" key="1">
    <source>
        <dbReference type="ARBA" id="ARBA00009437"/>
    </source>
</evidence>
<comment type="similarity">
    <text evidence="1">Belongs to the LysR transcriptional regulatory family.</text>
</comment>
<evidence type="ECO:0000313" key="6">
    <source>
        <dbReference type="EMBL" id="SDX39412.1"/>
    </source>
</evidence>
<dbReference type="Gene3D" id="3.40.190.290">
    <property type="match status" value="1"/>
</dbReference>
<dbReference type="OrthoDB" id="119203at2"/>
<dbReference type="Pfam" id="PF00126">
    <property type="entry name" value="HTH_1"/>
    <property type="match status" value="1"/>
</dbReference>
<keyword evidence="3" id="KW-0238">DNA-binding</keyword>
<dbReference type="SUPFAM" id="SSF46785">
    <property type="entry name" value="Winged helix' DNA-binding domain"/>
    <property type="match status" value="1"/>
</dbReference>
<proteinExistence type="inferred from homology"/>
<dbReference type="EMBL" id="FNNG01000010">
    <property type="protein sequence ID" value="SDX39412.1"/>
    <property type="molecule type" value="Genomic_DNA"/>
</dbReference>
<dbReference type="GO" id="GO:0003700">
    <property type="term" value="F:DNA-binding transcription factor activity"/>
    <property type="evidence" value="ECO:0007669"/>
    <property type="project" value="InterPro"/>
</dbReference>
<protein>
    <submittedName>
        <fullName evidence="6">ModE molybdate transport repressor domain-containing protein</fullName>
    </submittedName>
</protein>
<dbReference type="PANTHER" id="PTHR30126">
    <property type="entry name" value="HTH-TYPE TRANSCRIPTIONAL REGULATOR"/>
    <property type="match status" value="1"/>
</dbReference>
<reference evidence="6 7" key="1">
    <citation type="submission" date="2016-10" db="EMBL/GenBank/DDBJ databases">
        <authorList>
            <person name="de Groot N.N."/>
        </authorList>
    </citation>
    <scope>NUCLEOTIDE SEQUENCE [LARGE SCALE GENOMIC DNA]</scope>
    <source>
        <strain evidence="6 7">DSM 23310</strain>
    </source>
</reference>
<keyword evidence="7" id="KW-1185">Reference proteome</keyword>
<dbReference type="InterPro" id="IPR036390">
    <property type="entry name" value="WH_DNA-bd_sf"/>
</dbReference>
<dbReference type="SUPFAM" id="SSF53850">
    <property type="entry name" value="Periplasmic binding protein-like II"/>
    <property type="match status" value="1"/>
</dbReference>
<organism evidence="6 7">
    <name type="scientific">Tepidimicrobium xylanilyticum</name>
    <dbReference type="NCBI Taxonomy" id="1123352"/>
    <lineage>
        <taxon>Bacteria</taxon>
        <taxon>Bacillati</taxon>
        <taxon>Bacillota</taxon>
        <taxon>Tissierellia</taxon>
        <taxon>Tissierellales</taxon>
        <taxon>Tepidimicrobiaceae</taxon>
        <taxon>Tepidimicrobium</taxon>
    </lineage>
</organism>
<dbReference type="PRINTS" id="PR00039">
    <property type="entry name" value="HTHLYSR"/>
</dbReference>
<dbReference type="InterPro" id="IPR036388">
    <property type="entry name" value="WH-like_DNA-bd_sf"/>
</dbReference>
<dbReference type="GO" id="GO:0000976">
    <property type="term" value="F:transcription cis-regulatory region binding"/>
    <property type="evidence" value="ECO:0007669"/>
    <property type="project" value="TreeGrafter"/>
</dbReference>
<evidence type="ECO:0000259" key="5">
    <source>
        <dbReference type="PROSITE" id="PS50931"/>
    </source>
</evidence>
<dbReference type="InterPro" id="IPR005119">
    <property type="entry name" value="LysR_subst-bd"/>
</dbReference>
<keyword evidence="4" id="KW-0804">Transcription</keyword>
<keyword evidence="2" id="KW-0805">Transcription regulation</keyword>
<dbReference type="RefSeq" id="WP_093753698.1">
    <property type="nucleotide sequence ID" value="NZ_FNNG01000010.1"/>
</dbReference>